<name>A0ABP4QQ94_9ACTN</name>
<comment type="caution">
    <text evidence="2">The sequence shown here is derived from an EMBL/GenBank/DDBJ whole genome shotgun (WGS) entry which is preliminary data.</text>
</comment>
<dbReference type="Proteomes" id="UP001500064">
    <property type="component" value="Unassembled WGS sequence"/>
</dbReference>
<protein>
    <recommendedName>
        <fullName evidence="1">DUF4158 domain-containing protein</fullName>
    </recommendedName>
</protein>
<feature type="domain" description="DUF4158" evidence="1">
    <location>
        <begin position="8"/>
        <end position="57"/>
    </location>
</feature>
<dbReference type="EMBL" id="BAAAMU010000005">
    <property type="protein sequence ID" value="GAA1616103.1"/>
    <property type="molecule type" value="Genomic_DNA"/>
</dbReference>
<reference evidence="3" key="1">
    <citation type="journal article" date="2019" name="Int. J. Syst. Evol. Microbiol.">
        <title>The Global Catalogue of Microorganisms (GCM) 10K type strain sequencing project: providing services to taxonomists for standard genome sequencing and annotation.</title>
        <authorList>
            <consortium name="The Broad Institute Genomics Platform"/>
            <consortium name="The Broad Institute Genome Sequencing Center for Infectious Disease"/>
            <person name="Wu L."/>
            <person name="Ma J."/>
        </authorList>
    </citation>
    <scope>NUCLEOTIDE SEQUENCE [LARGE SCALE GENOMIC DNA]</scope>
    <source>
        <strain evidence="3">JCM 13929</strain>
    </source>
</reference>
<proteinExistence type="predicted"/>
<dbReference type="InterPro" id="IPR025296">
    <property type="entry name" value="DUF4158"/>
</dbReference>
<evidence type="ECO:0000313" key="3">
    <source>
        <dbReference type="Proteomes" id="UP001500064"/>
    </source>
</evidence>
<organism evidence="2 3">
    <name type="scientific">Nonomuraea maheshkhaliensis</name>
    <dbReference type="NCBI Taxonomy" id="419590"/>
    <lineage>
        <taxon>Bacteria</taxon>
        <taxon>Bacillati</taxon>
        <taxon>Actinomycetota</taxon>
        <taxon>Actinomycetes</taxon>
        <taxon>Streptosporangiales</taxon>
        <taxon>Streptosporangiaceae</taxon>
        <taxon>Nonomuraea</taxon>
    </lineage>
</organism>
<dbReference type="Pfam" id="PF13700">
    <property type="entry name" value="DUF4158"/>
    <property type="match status" value="1"/>
</dbReference>
<gene>
    <name evidence="2" type="ORF">GCM10009733_010490</name>
</gene>
<evidence type="ECO:0000259" key="1">
    <source>
        <dbReference type="Pfam" id="PF13700"/>
    </source>
</evidence>
<accession>A0ABP4QQ94</accession>
<evidence type="ECO:0000313" key="2">
    <source>
        <dbReference type="EMBL" id="GAA1616103.1"/>
    </source>
</evidence>
<sequence>MAGRLPGAEMEKIFFLDNEDMALIKGHRGRHIRCGFALQLMTVRYLGGFLADPRLPQSAELQDNGRQSLRVHDHRPAGTRAVIAILPDNAAYLRTGLAPPVITAKDARTLASSAPGHRARNGLDPACRVKAVA</sequence>
<keyword evidence="3" id="KW-1185">Reference proteome</keyword>